<evidence type="ECO:0000313" key="2">
    <source>
        <dbReference type="EMBL" id="OAA37638.1"/>
    </source>
</evidence>
<dbReference type="EMBL" id="SBHS01000014">
    <property type="protein sequence ID" value="TWU73883.1"/>
    <property type="molecule type" value="Genomic_DNA"/>
</dbReference>
<accession>A0A5C6GD91</accession>
<sequence>MRQHAQISIKLATDATRRSSRSGRDGSGSPGGFHASHTSRLQDRRDNPHSFSSGAESVATGERLYHNGSAHAGYGPHTFDDYQAMPSTTETHASGYPATTAPIGSHAAVGDYAQDTWMLDVSTSAAGIAASFVGTSEAMYSDNAHAFANYSSHTSFDMYQHLDPNDDTRFWPENQNQH</sequence>
<feature type="region of interest" description="Disordered" evidence="1">
    <location>
        <begin position="1"/>
        <end position="56"/>
    </location>
</feature>
<gene>
    <name evidence="3" type="ORF">ED733_002384</name>
    <name evidence="2" type="ORF">NOR_07015</name>
</gene>
<dbReference type="OMA" id="NTHHECS"/>
<dbReference type="Proteomes" id="UP000317257">
    <property type="component" value="Unassembled WGS sequence"/>
</dbReference>
<reference evidence="3" key="3">
    <citation type="journal article" date="2019" name="Microbiol. Resour. Announc.">
        <title>Genome Sequence of Metarhizium rileyi, a Microbial Control Agent for Lepidoptera.</title>
        <authorList>
            <person name="Binneck E."/>
            <person name="Lastra C.C.L."/>
            <person name="Sosa-Gomez D.R."/>
        </authorList>
    </citation>
    <scope>NUCLEOTIDE SEQUENCE</scope>
    <source>
        <strain evidence="3">Cep018-CH2</strain>
    </source>
</reference>
<organism evidence="2 4">
    <name type="scientific">Metarhizium rileyi (strain RCEF 4871)</name>
    <name type="common">Nomuraea rileyi</name>
    <dbReference type="NCBI Taxonomy" id="1649241"/>
    <lineage>
        <taxon>Eukaryota</taxon>
        <taxon>Fungi</taxon>
        <taxon>Dikarya</taxon>
        <taxon>Ascomycota</taxon>
        <taxon>Pezizomycotina</taxon>
        <taxon>Sordariomycetes</taxon>
        <taxon>Hypocreomycetidae</taxon>
        <taxon>Hypocreales</taxon>
        <taxon>Clavicipitaceae</taxon>
        <taxon>Metarhizium</taxon>
    </lineage>
</organism>
<dbReference type="STRING" id="1081105.A0A166Z7S9"/>
<evidence type="ECO:0000256" key="1">
    <source>
        <dbReference type="SAM" id="MobiDB-lite"/>
    </source>
</evidence>
<dbReference type="OrthoDB" id="4960339at2759"/>
<dbReference type="EMBL" id="AZHC01000029">
    <property type="protein sequence ID" value="OAA37638.1"/>
    <property type="molecule type" value="Genomic_DNA"/>
</dbReference>
<protein>
    <submittedName>
        <fullName evidence="2">Uncharacterized protein</fullName>
    </submittedName>
</protein>
<dbReference type="Proteomes" id="UP000243498">
    <property type="component" value="Unassembled WGS sequence"/>
</dbReference>
<comment type="caution">
    <text evidence="2">The sequence shown here is derived from an EMBL/GenBank/DDBJ whole genome shotgun (WGS) entry which is preliminary data.</text>
</comment>
<accession>A0A166Z7S9</accession>
<keyword evidence="4" id="KW-1185">Reference proteome</keyword>
<evidence type="ECO:0000313" key="5">
    <source>
        <dbReference type="Proteomes" id="UP000317257"/>
    </source>
</evidence>
<dbReference type="AlphaFoldDB" id="A0A166Z7S9"/>
<evidence type="ECO:0000313" key="4">
    <source>
        <dbReference type="Proteomes" id="UP000243498"/>
    </source>
</evidence>
<name>A0A166Z7S9_METRR</name>
<reference evidence="2 4" key="1">
    <citation type="journal article" date="2016" name="Genome Biol. Evol.">
        <title>Divergent and convergent evolution of fungal pathogenicity.</title>
        <authorList>
            <person name="Shang Y."/>
            <person name="Xiao G."/>
            <person name="Zheng P."/>
            <person name="Cen K."/>
            <person name="Zhan S."/>
            <person name="Wang C."/>
        </authorList>
    </citation>
    <scope>NUCLEOTIDE SEQUENCE [LARGE SCALE GENOMIC DNA]</scope>
    <source>
        <strain evidence="2 4">RCEF 4871</strain>
    </source>
</reference>
<reference evidence="5" key="2">
    <citation type="submission" date="2018-12" db="EMBL/GenBank/DDBJ databases">
        <title>The complete genome of Metarhizium rileyi, a key fungal pathogen of Lepidoptera.</title>
        <authorList>
            <person name="Binneck E."/>
            <person name="Lastra C.C.L."/>
            <person name="Sosa-Gomez D.R."/>
        </authorList>
    </citation>
    <scope>NUCLEOTIDE SEQUENCE [LARGE SCALE GENOMIC DNA]</scope>
    <source>
        <strain evidence="5">Cep018-CH2</strain>
    </source>
</reference>
<proteinExistence type="predicted"/>
<evidence type="ECO:0000313" key="3">
    <source>
        <dbReference type="EMBL" id="TWU73883.1"/>
    </source>
</evidence>